<dbReference type="GO" id="GO:0016020">
    <property type="term" value="C:membrane"/>
    <property type="evidence" value="ECO:0007669"/>
    <property type="project" value="UniProtKB-SubCell"/>
</dbReference>
<name>A0A7J7J738_BUGNE</name>
<dbReference type="PANTHER" id="PTHR11360:SF284">
    <property type="entry name" value="EG:103B4.3 PROTEIN-RELATED"/>
    <property type="match status" value="1"/>
</dbReference>
<feature type="transmembrane region" description="Helical" evidence="2">
    <location>
        <begin position="41"/>
        <end position="60"/>
    </location>
</feature>
<evidence type="ECO:0000256" key="1">
    <source>
        <dbReference type="ARBA" id="ARBA00004141"/>
    </source>
</evidence>
<keyword evidence="5" id="KW-1185">Reference proteome</keyword>
<dbReference type="AlphaFoldDB" id="A0A7J7J738"/>
<organism evidence="4 5">
    <name type="scientific">Bugula neritina</name>
    <name type="common">Brown bryozoan</name>
    <name type="synonym">Sertularia neritina</name>
    <dbReference type="NCBI Taxonomy" id="10212"/>
    <lineage>
        <taxon>Eukaryota</taxon>
        <taxon>Metazoa</taxon>
        <taxon>Spiralia</taxon>
        <taxon>Lophotrochozoa</taxon>
        <taxon>Bryozoa</taxon>
        <taxon>Gymnolaemata</taxon>
        <taxon>Cheilostomatida</taxon>
        <taxon>Flustrina</taxon>
        <taxon>Buguloidea</taxon>
        <taxon>Bugulidae</taxon>
        <taxon>Bugula</taxon>
    </lineage>
</organism>
<dbReference type="InterPro" id="IPR011701">
    <property type="entry name" value="MFS"/>
</dbReference>
<reference evidence="4" key="1">
    <citation type="submission" date="2020-06" db="EMBL/GenBank/DDBJ databases">
        <title>Draft genome of Bugula neritina, a colonial animal packing powerful symbionts and potential medicines.</title>
        <authorList>
            <person name="Rayko M."/>
        </authorList>
    </citation>
    <scope>NUCLEOTIDE SEQUENCE [LARGE SCALE GENOMIC DNA]</scope>
    <source>
        <strain evidence="4">Kwan_BN1</strain>
    </source>
</reference>
<accession>A0A7J7J738</accession>
<proteinExistence type="predicted"/>
<keyword evidence="2" id="KW-0812">Transmembrane</keyword>
<feature type="transmembrane region" description="Helical" evidence="2">
    <location>
        <begin position="163"/>
        <end position="186"/>
    </location>
</feature>
<feature type="domain" description="Major facilitator superfamily (MFS) profile" evidence="3">
    <location>
        <begin position="229"/>
        <end position="455"/>
    </location>
</feature>
<comment type="caution">
    <text evidence="4">The sequence shown here is derived from an EMBL/GenBank/DDBJ whole genome shotgun (WGS) entry which is preliminary data.</text>
</comment>
<feature type="transmembrane region" description="Helical" evidence="2">
    <location>
        <begin position="419"/>
        <end position="437"/>
    </location>
</feature>
<dbReference type="PROSITE" id="PS50850">
    <property type="entry name" value="MFS"/>
    <property type="match status" value="1"/>
</dbReference>
<dbReference type="Proteomes" id="UP000593567">
    <property type="component" value="Unassembled WGS sequence"/>
</dbReference>
<feature type="transmembrane region" description="Helical" evidence="2">
    <location>
        <begin position="387"/>
        <end position="407"/>
    </location>
</feature>
<dbReference type="PANTHER" id="PTHR11360">
    <property type="entry name" value="MONOCARBOXYLATE TRANSPORTER"/>
    <property type="match status" value="1"/>
</dbReference>
<feature type="transmembrane region" description="Helical" evidence="2">
    <location>
        <begin position="302"/>
        <end position="323"/>
    </location>
</feature>
<dbReference type="InterPro" id="IPR050327">
    <property type="entry name" value="Proton-linked_MCT"/>
</dbReference>
<keyword evidence="2" id="KW-1133">Transmembrane helix</keyword>
<dbReference type="InterPro" id="IPR036259">
    <property type="entry name" value="MFS_trans_sf"/>
</dbReference>
<dbReference type="GO" id="GO:0008028">
    <property type="term" value="F:monocarboxylic acid transmembrane transporter activity"/>
    <property type="evidence" value="ECO:0007669"/>
    <property type="project" value="TreeGrafter"/>
</dbReference>
<dbReference type="Gene3D" id="1.20.1250.20">
    <property type="entry name" value="MFS general substrate transporter like domains"/>
    <property type="match status" value="3"/>
</dbReference>
<evidence type="ECO:0000313" key="4">
    <source>
        <dbReference type="EMBL" id="KAF6021972.1"/>
    </source>
</evidence>
<dbReference type="InterPro" id="IPR020846">
    <property type="entry name" value="MFS_dom"/>
</dbReference>
<feature type="transmembrane region" description="Helical" evidence="2">
    <location>
        <begin position="260"/>
        <end position="282"/>
    </location>
</feature>
<dbReference type="Pfam" id="PF07690">
    <property type="entry name" value="MFS_1"/>
    <property type="match status" value="1"/>
</dbReference>
<dbReference type="SUPFAM" id="SSF103473">
    <property type="entry name" value="MFS general substrate transporter"/>
    <property type="match status" value="3"/>
</dbReference>
<dbReference type="OrthoDB" id="6286464at2759"/>
<keyword evidence="2" id="KW-0472">Membrane</keyword>
<protein>
    <submittedName>
        <fullName evidence="4">SLC16A12</fullName>
    </submittedName>
</protein>
<feature type="transmembrane region" description="Helical" evidence="2">
    <location>
        <begin position="330"/>
        <end position="349"/>
    </location>
</feature>
<feature type="transmembrane region" description="Helical" evidence="2">
    <location>
        <begin position="72"/>
        <end position="96"/>
    </location>
</feature>
<evidence type="ECO:0000259" key="3">
    <source>
        <dbReference type="PROSITE" id="PS50850"/>
    </source>
</evidence>
<evidence type="ECO:0000313" key="5">
    <source>
        <dbReference type="Proteomes" id="UP000593567"/>
    </source>
</evidence>
<feature type="transmembrane region" description="Helical" evidence="2">
    <location>
        <begin position="193"/>
        <end position="216"/>
    </location>
</feature>
<dbReference type="EMBL" id="VXIV02002926">
    <property type="protein sequence ID" value="KAF6021972.1"/>
    <property type="molecule type" value="Genomic_DNA"/>
</dbReference>
<gene>
    <name evidence="4" type="ORF">EB796_019721</name>
</gene>
<feature type="transmembrane region" description="Helical" evidence="2">
    <location>
        <begin position="133"/>
        <end position="157"/>
    </location>
</feature>
<feature type="transmembrane region" description="Helical" evidence="2">
    <location>
        <begin position="12"/>
        <end position="35"/>
    </location>
</feature>
<feature type="transmembrane region" description="Helical" evidence="2">
    <location>
        <begin position="355"/>
        <end position="375"/>
    </location>
</feature>
<evidence type="ECO:0000256" key="2">
    <source>
        <dbReference type="SAM" id="Phobius"/>
    </source>
</evidence>
<feature type="transmembrane region" description="Helical" evidence="2">
    <location>
        <begin position="228"/>
        <end position="248"/>
    </location>
</feature>
<sequence>MMTAYNIDEQTGLWITSLTPIGIYAAGPVAGYALTRVQHRIVGAVGMVLISSGYVLLAYAPNIYVLCVASLFIAYTLSSCLLIQGFASAFAVIPLYAEELGIAKYHVSTALIVYGVIEIPGKILQGVLANQKLVSALFQLGVSSIGAGCSILLAAVWAKKEAFYVSFLFLGFFFSAVMSLPTLVMLERFDRKVASFGSGIILSGQCLATILCFGITPIIQAKSGSWSAVLYYLVGTLLLAGIMNIIISKIFPVQVKLCRLACLIYALTLTQPRIVGIILVEMMSEYNIDEQTGLWIASLTQIARFAAAVKVCISAGPVAGYALTRVQHRIVGAAGMVLISSGYVLLAYAPNKHVLYVATSLVGLGVGFSFMAMTWTPTVYFEEKKAIAVGLVTAGVGVGTLSLPSFCRVLFDNFTYQETMIFIAGTVMQFLLLLMLIRPESYWYVKRDNLLYTIT</sequence>
<comment type="subcellular location">
    <subcellularLocation>
        <location evidence="1">Membrane</location>
        <topology evidence="1">Multi-pass membrane protein</topology>
    </subcellularLocation>
</comment>
<feature type="transmembrane region" description="Helical" evidence="2">
    <location>
        <begin position="102"/>
        <end position="121"/>
    </location>
</feature>